<name>A0AAV1T9T9_9STRA</name>
<dbReference type="PANTHER" id="PTHR46321">
    <property type="entry name" value="KIF1-BINDING PROTEIN"/>
    <property type="match status" value="1"/>
</dbReference>
<reference evidence="6" key="1">
    <citation type="submission" date="2024-01" db="EMBL/GenBank/DDBJ databases">
        <authorList>
            <person name="Webb A."/>
        </authorList>
    </citation>
    <scope>NUCLEOTIDE SEQUENCE</scope>
    <source>
        <strain evidence="6">Pm1</strain>
    </source>
</reference>
<evidence type="ECO:0000313" key="7">
    <source>
        <dbReference type="Proteomes" id="UP001162060"/>
    </source>
</evidence>
<organism evidence="6 7">
    <name type="scientific">Peronospora matthiolae</name>
    <dbReference type="NCBI Taxonomy" id="2874970"/>
    <lineage>
        <taxon>Eukaryota</taxon>
        <taxon>Sar</taxon>
        <taxon>Stramenopiles</taxon>
        <taxon>Oomycota</taxon>
        <taxon>Peronosporomycetes</taxon>
        <taxon>Peronosporales</taxon>
        <taxon>Peronosporaceae</taxon>
        <taxon>Peronospora</taxon>
    </lineage>
</organism>
<dbReference type="InterPro" id="IPR022083">
    <property type="entry name" value="KBP"/>
</dbReference>
<keyword evidence="5" id="KW-0206">Cytoskeleton</keyword>
<dbReference type="GO" id="GO:0005856">
    <property type="term" value="C:cytoskeleton"/>
    <property type="evidence" value="ECO:0007669"/>
    <property type="project" value="UniProtKB-SubCell"/>
</dbReference>
<evidence type="ECO:0000313" key="6">
    <source>
        <dbReference type="EMBL" id="CAK7907003.1"/>
    </source>
</evidence>
<comment type="subcellular location">
    <subcellularLocation>
        <location evidence="1">Cytoplasm</location>
        <location evidence="1">Cytoskeleton</location>
    </subcellularLocation>
</comment>
<dbReference type="PANTHER" id="PTHR46321:SF1">
    <property type="entry name" value="KIF-BINDING PROTEIN"/>
    <property type="match status" value="1"/>
</dbReference>
<comment type="caution">
    <text evidence="6">The sequence shown here is derived from an EMBL/GenBank/DDBJ whole genome shotgun (WGS) entry which is preliminary data.</text>
</comment>
<evidence type="ECO:0000256" key="1">
    <source>
        <dbReference type="ARBA" id="ARBA00004245"/>
    </source>
</evidence>
<evidence type="ECO:0000256" key="3">
    <source>
        <dbReference type="ARBA" id="ARBA00016840"/>
    </source>
</evidence>
<dbReference type="Pfam" id="PF12309">
    <property type="entry name" value="KBP_C"/>
    <property type="match status" value="1"/>
</dbReference>
<protein>
    <recommendedName>
        <fullName evidence="3">KIF-binding protein</fullName>
    </recommendedName>
</protein>
<keyword evidence="4" id="KW-0963">Cytoplasm</keyword>
<gene>
    <name evidence="6" type="ORF">PM001_LOCUS3446</name>
</gene>
<evidence type="ECO:0000256" key="5">
    <source>
        <dbReference type="ARBA" id="ARBA00023212"/>
    </source>
</evidence>
<comment type="similarity">
    <text evidence="2">Belongs to the KIF-binding protein family.</text>
</comment>
<proteinExistence type="inferred from homology"/>
<sequence>MRDISKGFHALLHRIDDIAAEECMKTKPSTFQHRVLDILQKIRVATHSPTHKAIAAAKLGAIYLTLKEPHNADPVLEEAGHFFFQELMTFTEDITFFDMPNGQVKTQQAVLTLLDNMPQVDIKNEHEEFVGYVVELLIQMGVLWSKRSRPMRAICYLTAGLKLIDRYEHKKWDGFVAAQTMVCFYLAQVYEQLGMAEESAKFCLLTLEMQLLQCVRDDKNEEMLKLVGADEWVRNALKLVEFYLNADNLIDAATCLQGSEYMLLQRRIGGGEEVEYEQSLLTANIYTMWGRVHETTLRLAGMRKEGLYPKNADPKLRHACSMETTLAKLSYTRQSELLEGQSTPGLGMEFVPPHCLETFDQARDVFKMGVFACSRARRVFAFDTFATQYVHLLQQESALYRQLLPFEDVRGRRVAIQRRRLALLTPLLEDALIKRSYAGLLQEIYFECAEINSDVFELKQDKDAGEKSMTYAINAIQCYQEFLLLCYSVTEPDGASCDDHVRASVLRGGKGVQLPPGKALCLREFRAMLMGYFGLANACGKILFLSDAAKIVGFWCQSLAYYEAVTELARKYASICDAADGIELKRSLKSELNICDEMTRLLPEKIDQLVYNGKAF</sequence>
<evidence type="ECO:0000256" key="4">
    <source>
        <dbReference type="ARBA" id="ARBA00022490"/>
    </source>
</evidence>
<dbReference type="EMBL" id="CAKLBY020000031">
    <property type="protein sequence ID" value="CAK7907003.1"/>
    <property type="molecule type" value="Genomic_DNA"/>
</dbReference>
<accession>A0AAV1T9T9</accession>
<dbReference type="AlphaFoldDB" id="A0AAV1T9T9"/>
<evidence type="ECO:0000256" key="2">
    <source>
        <dbReference type="ARBA" id="ARBA00010305"/>
    </source>
</evidence>
<dbReference type="Proteomes" id="UP001162060">
    <property type="component" value="Unassembled WGS sequence"/>
</dbReference>